<evidence type="ECO:0000313" key="2">
    <source>
        <dbReference type="EMBL" id="EPS92434.1"/>
    </source>
</evidence>
<evidence type="ECO:0000313" key="3">
    <source>
        <dbReference type="Proteomes" id="UP000015241"/>
    </source>
</evidence>
<dbReference type="Proteomes" id="UP000015241">
    <property type="component" value="Unassembled WGS sequence"/>
</dbReference>
<gene>
    <name evidence="2" type="ORF">FOMPIDRAFT_1056883</name>
</gene>
<dbReference type="AlphaFoldDB" id="S8F053"/>
<feature type="region of interest" description="Disordered" evidence="1">
    <location>
        <begin position="74"/>
        <end position="99"/>
    </location>
</feature>
<accession>S8F053</accession>
<reference evidence="2 3" key="1">
    <citation type="journal article" date="2012" name="Science">
        <title>The Paleozoic origin of enzymatic lignin decomposition reconstructed from 31 fungal genomes.</title>
        <authorList>
            <person name="Floudas D."/>
            <person name="Binder M."/>
            <person name="Riley R."/>
            <person name="Barry K."/>
            <person name="Blanchette R.A."/>
            <person name="Henrissat B."/>
            <person name="Martinez A.T."/>
            <person name="Otillar R."/>
            <person name="Spatafora J.W."/>
            <person name="Yadav J.S."/>
            <person name="Aerts A."/>
            <person name="Benoit I."/>
            <person name="Boyd A."/>
            <person name="Carlson A."/>
            <person name="Copeland A."/>
            <person name="Coutinho P.M."/>
            <person name="de Vries R.P."/>
            <person name="Ferreira P."/>
            <person name="Findley K."/>
            <person name="Foster B."/>
            <person name="Gaskell J."/>
            <person name="Glotzer D."/>
            <person name="Gorecki P."/>
            <person name="Heitman J."/>
            <person name="Hesse C."/>
            <person name="Hori C."/>
            <person name="Igarashi K."/>
            <person name="Jurgens J.A."/>
            <person name="Kallen N."/>
            <person name="Kersten P."/>
            <person name="Kohler A."/>
            <person name="Kuees U."/>
            <person name="Kumar T.K.A."/>
            <person name="Kuo A."/>
            <person name="LaButti K."/>
            <person name="Larrondo L.F."/>
            <person name="Lindquist E."/>
            <person name="Ling A."/>
            <person name="Lombard V."/>
            <person name="Lucas S."/>
            <person name="Lundell T."/>
            <person name="Martin R."/>
            <person name="McLaughlin D.J."/>
            <person name="Morgenstern I."/>
            <person name="Morin E."/>
            <person name="Murat C."/>
            <person name="Nagy L.G."/>
            <person name="Nolan M."/>
            <person name="Ohm R.A."/>
            <person name="Patyshakuliyeva A."/>
            <person name="Rokas A."/>
            <person name="Ruiz-Duenas F.J."/>
            <person name="Sabat G."/>
            <person name="Salamov A."/>
            <person name="Samejima M."/>
            <person name="Schmutz J."/>
            <person name="Slot J.C."/>
            <person name="St John F."/>
            <person name="Stenlid J."/>
            <person name="Sun H."/>
            <person name="Sun S."/>
            <person name="Syed K."/>
            <person name="Tsang A."/>
            <person name="Wiebenga A."/>
            <person name="Young D."/>
            <person name="Pisabarro A."/>
            <person name="Eastwood D.C."/>
            <person name="Martin F."/>
            <person name="Cullen D."/>
            <person name="Grigoriev I.V."/>
            <person name="Hibbett D.S."/>
        </authorList>
    </citation>
    <scope>NUCLEOTIDE SEQUENCE</scope>
    <source>
        <strain evidence="3">FP-58527</strain>
    </source>
</reference>
<organism evidence="2 3">
    <name type="scientific">Fomitopsis schrenkii</name>
    <name type="common">Brown rot fungus</name>
    <dbReference type="NCBI Taxonomy" id="2126942"/>
    <lineage>
        <taxon>Eukaryota</taxon>
        <taxon>Fungi</taxon>
        <taxon>Dikarya</taxon>
        <taxon>Basidiomycota</taxon>
        <taxon>Agaricomycotina</taxon>
        <taxon>Agaricomycetes</taxon>
        <taxon>Polyporales</taxon>
        <taxon>Fomitopsis</taxon>
    </lineage>
</organism>
<name>S8F053_FOMSC</name>
<dbReference type="HOGENOM" id="CLU_2320422_0_0_1"/>
<dbReference type="InParanoid" id="S8F053"/>
<evidence type="ECO:0000256" key="1">
    <source>
        <dbReference type="SAM" id="MobiDB-lite"/>
    </source>
</evidence>
<keyword evidence="3" id="KW-1185">Reference proteome</keyword>
<feature type="compositionally biased region" description="Polar residues" evidence="1">
    <location>
        <begin position="74"/>
        <end position="87"/>
    </location>
</feature>
<sequence length="99" mass="10911">MLREREREREQGVLIEADTDADEFYVWWAVEEGGLSVAVCAELLGGETVSKKWQESPLQLLLVAFAARFTHNGHLNASSPNFTTPSDTAVDGTEEGTEV</sequence>
<proteinExistence type="predicted"/>
<dbReference type="EMBL" id="KE504603">
    <property type="protein sequence ID" value="EPS92434.1"/>
    <property type="molecule type" value="Genomic_DNA"/>
</dbReference>
<protein>
    <submittedName>
        <fullName evidence="2">Uncharacterized protein</fullName>
    </submittedName>
</protein>